<reference evidence="2 3" key="1">
    <citation type="journal article" date="2016" name="Mol. Biol. Evol.">
        <title>Comparative Genomics of Early-Diverging Mushroom-Forming Fungi Provides Insights into the Origins of Lignocellulose Decay Capabilities.</title>
        <authorList>
            <person name="Nagy L.G."/>
            <person name="Riley R."/>
            <person name="Tritt A."/>
            <person name="Adam C."/>
            <person name="Daum C."/>
            <person name="Floudas D."/>
            <person name="Sun H."/>
            <person name="Yadav J.S."/>
            <person name="Pangilinan J."/>
            <person name="Larsson K.H."/>
            <person name="Matsuura K."/>
            <person name="Barry K."/>
            <person name="Labutti K."/>
            <person name="Kuo R."/>
            <person name="Ohm R.A."/>
            <person name="Bhattacharya S.S."/>
            <person name="Shirouzu T."/>
            <person name="Yoshinaga Y."/>
            <person name="Martin F.M."/>
            <person name="Grigoriev I.V."/>
            <person name="Hibbett D.S."/>
        </authorList>
    </citation>
    <scope>NUCLEOTIDE SEQUENCE [LARGE SCALE GENOMIC DNA]</scope>
    <source>
        <strain evidence="2 3">HHB12733</strain>
    </source>
</reference>
<dbReference type="EMBL" id="KV424033">
    <property type="protein sequence ID" value="KZT53589.1"/>
    <property type="molecule type" value="Genomic_DNA"/>
</dbReference>
<proteinExistence type="predicted"/>
<dbReference type="Proteomes" id="UP000076842">
    <property type="component" value="Unassembled WGS sequence"/>
</dbReference>
<gene>
    <name evidence="2" type="ORF">CALCODRAFT_511305</name>
</gene>
<protein>
    <submittedName>
        <fullName evidence="2">Uncharacterized protein</fullName>
    </submittedName>
</protein>
<name>A0A165DUW0_9BASI</name>
<feature type="region of interest" description="Disordered" evidence="1">
    <location>
        <begin position="1"/>
        <end position="69"/>
    </location>
</feature>
<sequence length="708" mass="78638">MSTPEPSVATARVSWDSSAPRDYKSPPRKYQRAASNEDINADGGSSPLGEDSTIGTQSSAKADTSDTAVDDEVMGAEDDAVGGGPYSAPHNKHPHSGWDVGTVAPHTYIYLNSQLHTSESLAMVVMVGTSCVVLTSNAIARFYGFDHDTDRWKEMGSYPTLANVMVRDTLPAAVSFQEDEATITLAFYADQALVAERELLTVIRVVRHGPSITFTPICVPSEVLLASEGQWAVSHQVRDLHLSVRRLSDDKCVVLEGCCPQPRVGRIAAAIMDDTVWVVNYDFACVEGYKLLEIGERAVFDTTKTARLPPLFRVDMEEPVIEARFDVFAGDKYLILRYEFWITVYKIEDVTDGIDNPLVPVWIFDFSSPNGEETPHMSDFTLVLQSKLMFFLDQSRDANRPSSLKAIRVTLSSNASSPVCVTQDHAWVVADGGHQELLQHVDHLRYEERSQALIVGRKNSCLWLTMPLEPVPGPGLAVTVNADYGLSQLPTVRMMKDNTNWQREWQLKTSRLRTGPSEMGHRSLSFEGLQLHHLNVVTGEGLIGYWTDWVGQPWGDAWVLQYGLRLDVPVELLAVCITSYMNCAVIEATFPNGCRFFRLDRYHEEDELRHSIAISSWNQESWQACLSKSSPGDPDGSSLVLDFDALLAEEAAELERQKIARALQMAEEESTPSAELLAAWLRMGFDTPGDYNHGEGQEAQDQDLNLVT</sequence>
<evidence type="ECO:0000256" key="1">
    <source>
        <dbReference type="SAM" id="MobiDB-lite"/>
    </source>
</evidence>
<evidence type="ECO:0000313" key="2">
    <source>
        <dbReference type="EMBL" id="KZT53589.1"/>
    </source>
</evidence>
<dbReference type="AlphaFoldDB" id="A0A165DUW0"/>
<keyword evidence="3" id="KW-1185">Reference proteome</keyword>
<organism evidence="2 3">
    <name type="scientific">Calocera cornea HHB12733</name>
    <dbReference type="NCBI Taxonomy" id="1353952"/>
    <lineage>
        <taxon>Eukaryota</taxon>
        <taxon>Fungi</taxon>
        <taxon>Dikarya</taxon>
        <taxon>Basidiomycota</taxon>
        <taxon>Agaricomycotina</taxon>
        <taxon>Dacrymycetes</taxon>
        <taxon>Dacrymycetales</taxon>
        <taxon>Dacrymycetaceae</taxon>
        <taxon>Calocera</taxon>
    </lineage>
</organism>
<dbReference type="InParanoid" id="A0A165DUW0"/>
<evidence type="ECO:0000313" key="3">
    <source>
        <dbReference type="Proteomes" id="UP000076842"/>
    </source>
</evidence>
<accession>A0A165DUW0</accession>
<feature type="compositionally biased region" description="Polar residues" evidence="1">
    <location>
        <begin position="53"/>
        <end position="67"/>
    </location>
</feature>
<feature type="region of interest" description="Disordered" evidence="1">
    <location>
        <begin position="689"/>
        <end position="708"/>
    </location>
</feature>